<comment type="caution">
    <text evidence="1">The sequence shown here is derived from an EMBL/GenBank/DDBJ whole genome shotgun (WGS) entry which is preliminary data.</text>
</comment>
<organism evidence="1 2">
    <name type="scientific">Meloidogyne enterolobii</name>
    <name type="common">Root-knot nematode worm</name>
    <name type="synonym">Meloidogyne mayaguensis</name>
    <dbReference type="NCBI Taxonomy" id="390850"/>
    <lineage>
        <taxon>Eukaryota</taxon>
        <taxon>Metazoa</taxon>
        <taxon>Ecdysozoa</taxon>
        <taxon>Nematoda</taxon>
        <taxon>Chromadorea</taxon>
        <taxon>Rhabditida</taxon>
        <taxon>Tylenchina</taxon>
        <taxon>Tylenchomorpha</taxon>
        <taxon>Tylenchoidea</taxon>
        <taxon>Meloidogynidae</taxon>
        <taxon>Meloidogyninae</taxon>
        <taxon>Meloidogyne</taxon>
    </lineage>
</organism>
<sequence>MFEIHCNNFGRIFSRYKVVTRISQFIVLGLKADDDDEENGEGNEGGDGQAGEAGDGQENEDGAATEENEAEGDGEQDGPGVGEAGKEDEEQTEKSDVDAEKPSGEDEENNEDGAQQGKDKNKPGKPGLPGKDSKDANKKDDKGQQGGIDQGNKDRKKTNNAPETDKNTPINQPGGQGTGQSGIGQPGQQQPGGQPNVNPNNNIPYSPTVYPNGLPGQSQQTNINPSNVNPINPPYVNPIPNPVYPQQTNVPLPTNPPPVYPQYPSANQQPPQQQPYSPPSGFGTSNSVNDIDADPFGFGITLQREQQQQYSPYSQYYSQPNQNIPPQYNPPTNNLYSNNLGGFGNSNGKRVPGQTSFPVEERSQLPMIVSGSNSNNYNDQRELSLGRGRRSDDQQQQQPQQAPVQPTVCFRPSPGTSDFATWFQNITNEINSNPQKFQPVQNNGLSNLLQQQALNGGIPEICTKLAQQNIPQTNVFQQGILARKKRSNGRD</sequence>
<evidence type="ECO:0000313" key="2">
    <source>
        <dbReference type="Proteomes" id="UP001497535"/>
    </source>
</evidence>
<reference evidence="1" key="1">
    <citation type="submission" date="2023-11" db="EMBL/GenBank/DDBJ databases">
        <authorList>
            <person name="Poullet M."/>
        </authorList>
    </citation>
    <scope>NUCLEOTIDE SEQUENCE</scope>
    <source>
        <strain evidence="1">E1834</strain>
    </source>
</reference>
<accession>A0ACB1A6H8</accession>
<protein>
    <submittedName>
        <fullName evidence="1">Uncharacterized protein</fullName>
    </submittedName>
</protein>
<name>A0ACB1A6H8_MELEN</name>
<proteinExistence type="predicted"/>
<gene>
    <name evidence="1" type="ORF">MENTE1834_LOCUS34582</name>
</gene>
<evidence type="ECO:0000313" key="1">
    <source>
        <dbReference type="EMBL" id="CAK5087057.1"/>
    </source>
</evidence>
<keyword evidence="2" id="KW-1185">Reference proteome</keyword>
<dbReference type="Proteomes" id="UP001497535">
    <property type="component" value="Unassembled WGS sequence"/>
</dbReference>
<dbReference type="EMBL" id="CAVMJV010000062">
    <property type="protein sequence ID" value="CAK5087057.1"/>
    <property type="molecule type" value="Genomic_DNA"/>
</dbReference>